<dbReference type="AlphaFoldDB" id="A0A1G7RKS9"/>
<organism evidence="1 2">
    <name type="scientific">Mucilaginibacter gossypii</name>
    <dbReference type="NCBI Taxonomy" id="551996"/>
    <lineage>
        <taxon>Bacteria</taxon>
        <taxon>Pseudomonadati</taxon>
        <taxon>Bacteroidota</taxon>
        <taxon>Sphingobacteriia</taxon>
        <taxon>Sphingobacteriales</taxon>
        <taxon>Sphingobacteriaceae</taxon>
        <taxon>Mucilaginibacter</taxon>
    </lineage>
</organism>
<proteinExistence type="predicted"/>
<dbReference type="Proteomes" id="UP000199705">
    <property type="component" value="Unassembled WGS sequence"/>
</dbReference>
<evidence type="ECO:0000313" key="2">
    <source>
        <dbReference type="Proteomes" id="UP000199705"/>
    </source>
</evidence>
<protein>
    <submittedName>
        <fullName evidence="1">Uncharacterized protein</fullName>
    </submittedName>
</protein>
<sequence length="81" mass="9006">MKELEEIVNDLKHCLAEKEEEITSNPNVSSYAVSALQNRQLEVALFEKSTREVTSDPTQKANIITNFTIGAKELKAAINSI</sequence>
<gene>
    <name evidence="1" type="ORF">SAMN05192573_102273</name>
</gene>
<reference evidence="2" key="1">
    <citation type="submission" date="2016-10" db="EMBL/GenBank/DDBJ databases">
        <authorList>
            <person name="Varghese N."/>
            <person name="Submissions S."/>
        </authorList>
    </citation>
    <scope>NUCLEOTIDE SEQUENCE [LARGE SCALE GENOMIC DNA]</scope>
    <source>
        <strain evidence="2">Gh-67</strain>
    </source>
</reference>
<accession>A0A1G7RKS9</accession>
<name>A0A1G7RKS9_9SPHI</name>
<dbReference type="EMBL" id="FNCG01000002">
    <property type="protein sequence ID" value="SDG11274.1"/>
    <property type="molecule type" value="Genomic_DNA"/>
</dbReference>
<dbReference type="RefSeq" id="WP_091163179.1">
    <property type="nucleotide sequence ID" value="NZ_FNCG01000002.1"/>
</dbReference>
<evidence type="ECO:0000313" key="1">
    <source>
        <dbReference type="EMBL" id="SDG11274.1"/>
    </source>
</evidence>
<keyword evidence="2" id="KW-1185">Reference proteome</keyword>